<dbReference type="Proteomes" id="UP000830671">
    <property type="component" value="Chromosome 2"/>
</dbReference>
<evidence type="ECO:0000313" key="3">
    <source>
        <dbReference type="Proteomes" id="UP000830671"/>
    </source>
</evidence>
<feature type="region of interest" description="Disordered" evidence="1">
    <location>
        <begin position="140"/>
        <end position="180"/>
    </location>
</feature>
<dbReference type="EMBL" id="CP019474">
    <property type="protein sequence ID" value="UQC77061.1"/>
    <property type="molecule type" value="Genomic_DNA"/>
</dbReference>
<organism evidence="2 3">
    <name type="scientific">Colletotrichum lupini</name>
    <dbReference type="NCBI Taxonomy" id="145971"/>
    <lineage>
        <taxon>Eukaryota</taxon>
        <taxon>Fungi</taxon>
        <taxon>Dikarya</taxon>
        <taxon>Ascomycota</taxon>
        <taxon>Pezizomycotina</taxon>
        <taxon>Sordariomycetes</taxon>
        <taxon>Hypocreomycetidae</taxon>
        <taxon>Glomerellales</taxon>
        <taxon>Glomerellaceae</taxon>
        <taxon>Colletotrichum</taxon>
        <taxon>Colletotrichum acutatum species complex</taxon>
    </lineage>
</organism>
<protein>
    <submittedName>
        <fullName evidence="2">Uncharacterized protein</fullName>
    </submittedName>
</protein>
<sequence>MQRLTVGTDLAGYELPSSFSTPYGIPPLYNAKWSTSSVEKSRVTRLSPRHGNPANIVNIRHPQPYRSLLRCLFSRTSIGRWAFPHHLTSFRASEALENAPVGGLRAVGAEQPSVNRGAGGLQGRCKAGARMTLRAVRTIRAPQIAQGDPHKDPNGTKKVEKARGVGCARPERSYEPSAKCEPPTGSTIAFIIVRALRLKEGDCTANGSLFDCLTSPAIMWSKMVRPAPFAMPQRASSCSSRHWLHEKKHLTVGKSID</sequence>
<reference evidence="2" key="1">
    <citation type="journal article" date="2021" name="Mol. Plant Microbe Interact.">
        <title>Complete Genome Sequence of the Plant-Pathogenic Fungus Colletotrichum lupini.</title>
        <authorList>
            <person name="Baroncelli R."/>
            <person name="Pensec F."/>
            <person name="Da Lio D."/>
            <person name="Boufleur T."/>
            <person name="Vicente I."/>
            <person name="Sarrocco S."/>
            <person name="Picot A."/>
            <person name="Baraldi E."/>
            <person name="Sukno S."/>
            <person name="Thon M."/>
            <person name="Le Floch G."/>
        </authorList>
    </citation>
    <scope>NUCLEOTIDE SEQUENCE</scope>
    <source>
        <strain evidence="2">IMI 504893</strain>
    </source>
</reference>
<dbReference type="KEGG" id="clup:CLUP02_02527"/>
<proteinExistence type="predicted"/>
<evidence type="ECO:0000256" key="1">
    <source>
        <dbReference type="SAM" id="MobiDB-lite"/>
    </source>
</evidence>
<dbReference type="GeneID" id="73336569"/>
<accession>A0A9Q8WBF9</accession>
<gene>
    <name evidence="2" type="ORF">CLUP02_02527</name>
</gene>
<dbReference type="AlphaFoldDB" id="A0A9Q8WBF9"/>
<dbReference type="RefSeq" id="XP_049138702.1">
    <property type="nucleotide sequence ID" value="XM_049281559.1"/>
</dbReference>
<feature type="compositionally biased region" description="Basic and acidic residues" evidence="1">
    <location>
        <begin position="148"/>
        <end position="174"/>
    </location>
</feature>
<name>A0A9Q8WBF9_9PEZI</name>
<evidence type="ECO:0000313" key="2">
    <source>
        <dbReference type="EMBL" id="UQC77061.1"/>
    </source>
</evidence>
<keyword evidence="3" id="KW-1185">Reference proteome</keyword>